<dbReference type="PROSITE" id="PS51767">
    <property type="entry name" value="PEPTIDASE_A1"/>
    <property type="match status" value="1"/>
</dbReference>
<dbReference type="InterPro" id="IPR001969">
    <property type="entry name" value="Aspartic_peptidase_AS"/>
</dbReference>
<feature type="signal peptide" evidence="6">
    <location>
        <begin position="1"/>
        <end position="16"/>
    </location>
</feature>
<feature type="disulfide bond" evidence="4">
    <location>
        <begin position="267"/>
        <end position="271"/>
    </location>
</feature>
<dbReference type="Gene3D" id="6.10.140.60">
    <property type="match status" value="1"/>
</dbReference>
<dbReference type="InterPro" id="IPR021109">
    <property type="entry name" value="Peptidase_aspartic_dom_sf"/>
</dbReference>
<keyword evidence="5" id="KW-0378">Hydrolase</keyword>
<reference evidence="8" key="2">
    <citation type="submission" date="2025-09" db="UniProtKB">
        <authorList>
            <consortium name="Ensembl"/>
        </authorList>
    </citation>
    <scope>IDENTIFICATION</scope>
</reference>
<feature type="active site" evidence="3">
    <location>
        <position position="276"/>
    </location>
</feature>
<accession>A0A8D0DY68</accession>
<evidence type="ECO:0000256" key="4">
    <source>
        <dbReference type="PIRSR" id="PIRSR601461-2"/>
    </source>
</evidence>
<feature type="chain" id="PRO_5034028070" description="Peptidase A1 domain-containing protein" evidence="6">
    <location>
        <begin position="17"/>
        <end position="383"/>
    </location>
</feature>
<evidence type="ECO:0000256" key="5">
    <source>
        <dbReference type="RuleBase" id="RU000454"/>
    </source>
</evidence>
<evidence type="ECO:0000256" key="6">
    <source>
        <dbReference type="SAM" id="SignalP"/>
    </source>
</evidence>
<proteinExistence type="inferred from homology"/>
<feature type="domain" description="Peptidase A1" evidence="7">
    <location>
        <begin position="76"/>
        <end position="380"/>
    </location>
</feature>
<comment type="similarity">
    <text evidence="1 5">Belongs to the peptidase A1 family.</text>
</comment>
<dbReference type="PROSITE" id="PS00141">
    <property type="entry name" value="ASP_PROTEASE"/>
    <property type="match status" value="2"/>
</dbReference>
<organism evidence="8 9">
    <name type="scientific">Salvator merianae</name>
    <name type="common">Argentine black and white tegu</name>
    <name type="synonym">Tupinambis merianae</name>
    <dbReference type="NCBI Taxonomy" id="96440"/>
    <lineage>
        <taxon>Eukaryota</taxon>
        <taxon>Metazoa</taxon>
        <taxon>Chordata</taxon>
        <taxon>Craniata</taxon>
        <taxon>Vertebrata</taxon>
        <taxon>Euteleostomi</taxon>
        <taxon>Lepidosauria</taxon>
        <taxon>Squamata</taxon>
        <taxon>Bifurcata</taxon>
        <taxon>Unidentata</taxon>
        <taxon>Episquamata</taxon>
        <taxon>Laterata</taxon>
        <taxon>Teiioidea</taxon>
        <taxon>Teiidae</taxon>
        <taxon>Salvator</taxon>
    </lineage>
</organism>
<evidence type="ECO:0000256" key="2">
    <source>
        <dbReference type="ARBA" id="ARBA00023157"/>
    </source>
</evidence>
<dbReference type="OMA" id="HHYDIST"/>
<dbReference type="AlphaFoldDB" id="A0A8D0DY68"/>
<keyword evidence="2 4" id="KW-1015">Disulfide bond</keyword>
<dbReference type="Proteomes" id="UP000694421">
    <property type="component" value="Unplaced"/>
</dbReference>
<keyword evidence="5" id="KW-0064">Aspartyl protease</keyword>
<reference evidence="8" key="1">
    <citation type="submission" date="2025-08" db="UniProtKB">
        <authorList>
            <consortium name="Ensembl"/>
        </authorList>
    </citation>
    <scope>IDENTIFICATION</scope>
</reference>
<dbReference type="InterPro" id="IPR033121">
    <property type="entry name" value="PEPTIDASE_A1"/>
</dbReference>
<evidence type="ECO:0000259" key="7">
    <source>
        <dbReference type="PROSITE" id="PS51767"/>
    </source>
</evidence>
<dbReference type="PANTHER" id="PTHR47966">
    <property type="entry name" value="BETA-SITE APP-CLEAVING ENZYME, ISOFORM A-RELATED"/>
    <property type="match status" value="1"/>
</dbReference>
<dbReference type="Pfam" id="PF00026">
    <property type="entry name" value="Asp"/>
    <property type="match status" value="1"/>
</dbReference>
<dbReference type="GO" id="GO:0004190">
    <property type="term" value="F:aspartic-type endopeptidase activity"/>
    <property type="evidence" value="ECO:0007669"/>
    <property type="project" value="UniProtKB-KW"/>
</dbReference>
<dbReference type="PRINTS" id="PR00792">
    <property type="entry name" value="PEPSIN"/>
</dbReference>
<dbReference type="Ensembl" id="ENSSMRT00000027840.1">
    <property type="protein sequence ID" value="ENSSMRP00000023762.1"/>
    <property type="gene ID" value="ENSSMRG00000018436.1"/>
</dbReference>
<protein>
    <recommendedName>
        <fullName evidence="7">Peptidase A1 domain-containing protein</fullName>
    </recommendedName>
</protein>
<dbReference type="PANTHER" id="PTHR47966:SF13">
    <property type="entry name" value="CHYMOSIN"/>
    <property type="match status" value="1"/>
</dbReference>
<evidence type="ECO:0000256" key="3">
    <source>
        <dbReference type="PIRSR" id="PIRSR601461-1"/>
    </source>
</evidence>
<dbReference type="GO" id="GO:0006508">
    <property type="term" value="P:proteolysis"/>
    <property type="evidence" value="ECO:0007669"/>
    <property type="project" value="UniProtKB-KW"/>
</dbReference>
<dbReference type="SUPFAM" id="SSF50630">
    <property type="entry name" value="Acid proteases"/>
    <property type="match status" value="1"/>
</dbReference>
<dbReference type="GeneTree" id="ENSGT00940000162710"/>
<feature type="disulfide bond" evidence="4">
    <location>
        <begin position="310"/>
        <end position="344"/>
    </location>
</feature>
<dbReference type="FunFam" id="2.40.70.10:FF:000006">
    <property type="entry name" value="Cathepsin E"/>
    <property type="match status" value="1"/>
</dbReference>
<evidence type="ECO:0000313" key="8">
    <source>
        <dbReference type="Ensembl" id="ENSSMRP00000023762.1"/>
    </source>
</evidence>
<keyword evidence="9" id="KW-1185">Reference proteome</keyword>
<dbReference type="FunFam" id="2.40.70.10:FF:000004">
    <property type="entry name" value="Pepsin A"/>
    <property type="match status" value="1"/>
</dbReference>
<sequence>MKSFLILFTIIALSECITKLPLQRGKKLRDILKDENLLESVLQKHKYDIGTKYHTQFSNAVEVANEPLLNFLDTEYYGTIYIGTPPQKFTVVFDTGSSNLWVPSIYCSSTACQYHQRFNPKKSSTFQGPEHSISIRYGTGSMNGIVGYDTVMVSSLVDTNQPFGMSTTEPGMIFVYAKFDGILGLAYPSISADGSTPFFDNVMNEGLVQQDLFSVYMSRDTHGSVVTFGGIDQSYYTGPINWIPVTQQTYWQIALDSVQVNGQKIACKHGCQAIVDTGTSLLAGPPTDISRIQNIIGATQGSYGEYDINCSNLPYMPEVVFVINGVHYPLTPSAYTNQQSQGTCTSGFQNTSGDLWILGDVFIRQYYSIFDRQNNQVGLAKAV</sequence>
<dbReference type="InterPro" id="IPR001461">
    <property type="entry name" value="Aspartic_peptidase_A1"/>
</dbReference>
<evidence type="ECO:0000313" key="9">
    <source>
        <dbReference type="Proteomes" id="UP000694421"/>
    </source>
</evidence>
<keyword evidence="6" id="KW-0732">Signal</keyword>
<keyword evidence="5" id="KW-0645">Protease</keyword>
<name>A0A8D0DY68_SALMN</name>
<feature type="disulfide bond" evidence="4">
    <location>
        <begin position="107"/>
        <end position="112"/>
    </location>
</feature>
<evidence type="ECO:0000256" key="1">
    <source>
        <dbReference type="ARBA" id="ARBA00007447"/>
    </source>
</evidence>
<dbReference type="Gene3D" id="2.40.70.10">
    <property type="entry name" value="Acid Proteases"/>
    <property type="match status" value="2"/>
</dbReference>
<feature type="active site" evidence="3">
    <location>
        <position position="94"/>
    </location>
</feature>